<dbReference type="InterPro" id="IPR036390">
    <property type="entry name" value="WH_DNA-bd_sf"/>
</dbReference>
<reference evidence="2" key="1">
    <citation type="submission" date="2022-06" db="EMBL/GenBank/DDBJ databases">
        <title>Aeoliella straminimaris, a novel planctomycete from sediments.</title>
        <authorList>
            <person name="Vitorino I.R."/>
            <person name="Lage O.M."/>
        </authorList>
    </citation>
    <scope>NUCLEOTIDE SEQUENCE</scope>
    <source>
        <strain evidence="2">ICT_H6.2</strain>
    </source>
</reference>
<keyword evidence="3" id="KW-1185">Reference proteome</keyword>
<sequence>MKLSAKTEYGCLAMLHLAEQHPQGEPVQIRRVAAEHGIPSRFLVQILLELKRAGLVHSTRGAAGGYQLARAPEEISLGEVIAVLEGSDSPPTEEAKRDGLRGALYSACREAQAAQQERLEGISLADLLEYAGGGCEPMWYI</sequence>
<accession>A0A9X2FCB4</accession>
<name>A0A9X2FCB4_9BACT</name>
<evidence type="ECO:0000256" key="1">
    <source>
        <dbReference type="ARBA" id="ARBA00023125"/>
    </source>
</evidence>
<dbReference type="InterPro" id="IPR036388">
    <property type="entry name" value="WH-like_DNA-bd_sf"/>
</dbReference>
<organism evidence="2 3">
    <name type="scientific">Aeoliella straminimaris</name>
    <dbReference type="NCBI Taxonomy" id="2954799"/>
    <lineage>
        <taxon>Bacteria</taxon>
        <taxon>Pseudomonadati</taxon>
        <taxon>Planctomycetota</taxon>
        <taxon>Planctomycetia</taxon>
        <taxon>Pirellulales</taxon>
        <taxon>Lacipirellulaceae</taxon>
        <taxon>Aeoliella</taxon>
    </lineage>
</organism>
<dbReference type="NCBIfam" id="TIGR00738">
    <property type="entry name" value="rrf2_super"/>
    <property type="match status" value="1"/>
</dbReference>
<dbReference type="GO" id="GO:0005829">
    <property type="term" value="C:cytosol"/>
    <property type="evidence" value="ECO:0007669"/>
    <property type="project" value="TreeGrafter"/>
</dbReference>
<dbReference type="PANTHER" id="PTHR33221">
    <property type="entry name" value="WINGED HELIX-TURN-HELIX TRANSCRIPTIONAL REGULATOR, RRF2 FAMILY"/>
    <property type="match status" value="1"/>
</dbReference>
<dbReference type="PANTHER" id="PTHR33221:SF5">
    <property type="entry name" value="HTH-TYPE TRANSCRIPTIONAL REGULATOR ISCR"/>
    <property type="match status" value="1"/>
</dbReference>
<dbReference type="EMBL" id="JAMXLR010000023">
    <property type="protein sequence ID" value="MCO6043356.1"/>
    <property type="molecule type" value="Genomic_DNA"/>
</dbReference>
<evidence type="ECO:0000313" key="3">
    <source>
        <dbReference type="Proteomes" id="UP001155241"/>
    </source>
</evidence>
<keyword evidence="1" id="KW-0238">DNA-binding</keyword>
<dbReference type="SUPFAM" id="SSF46785">
    <property type="entry name" value="Winged helix' DNA-binding domain"/>
    <property type="match status" value="1"/>
</dbReference>
<dbReference type="GO" id="GO:0003677">
    <property type="term" value="F:DNA binding"/>
    <property type="evidence" value="ECO:0007669"/>
    <property type="project" value="UniProtKB-KW"/>
</dbReference>
<dbReference type="AlphaFoldDB" id="A0A9X2FCB4"/>
<dbReference type="GO" id="GO:0003700">
    <property type="term" value="F:DNA-binding transcription factor activity"/>
    <property type="evidence" value="ECO:0007669"/>
    <property type="project" value="TreeGrafter"/>
</dbReference>
<comment type="caution">
    <text evidence="2">The sequence shown here is derived from an EMBL/GenBank/DDBJ whole genome shotgun (WGS) entry which is preliminary data.</text>
</comment>
<evidence type="ECO:0000313" key="2">
    <source>
        <dbReference type="EMBL" id="MCO6043356.1"/>
    </source>
</evidence>
<dbReference type="PROSITE" id="PS01332">
    <property type="entry name" value="HTH_RRF2_1"/>
    <property type="match status" value="1"/>
</dbReference>
<dbReference type="PROSITE" id="PS51197">
    <property type="entry name" value="HTH_RRF2_2"/>
    <property type="match status" value="1"/>
</dbReference>
<gene>
    <name evidence="2" type="ORF">NG895_05505</name>
</gene>
<dbReference type="InterPro" id="IPR030489">
    <property type="entry name" value="TR_Rrf2-type_CS"/>
</dbReference>
<proteinExistence type="predicted"/>
<dbReference type="Proteomes" id="UP001155241">
    <property type="component" value="Unassembled WGS sequence"/>
</dbReference>
<dbReference type="Pfam" id="PF02082">
    <property type="entry name" value="Rrf2"/>
    <property type="match status" value="1"/>
</dbReference>
<dbReference type="RefSeq" id="WP_252851463.1">
    <property type="nucleotide sequence ID" value="NZ_JAMXLR010000023.1"/>
</dbReference>
<dbReference type="Gene3D" id="1.10.10.10">
    <property type="entry name" value="Winged helix-like DNA-binding domain superfamily/Winged helix DNA-binding domain"/>
    <property type="match status" value="1"/>
</dbReference>
<dbReference type="InterPro" id="IPR000944">
    <property type="entry name" value="Tscrpt_reg_Rrf2"/>
</dbReference>
<protein>
    <submittedName>
        <fullName evidence="2">Rrf2 family transcriptional regulator</fullName>
    </submittedName>
</protein>